<keyword evidence="2" id="KW-1185">Reference proteome</keyword>
<evidence type="ECO:0000313" key="1">
    <source>
        <dbReference type="EMBL" id="MBA0781173.1"/>
    </source>
</evidence>
<evidence type="ECO:0000313" key="2">
    <source>
        <dbReference type="Proteomes" id="UP000593568"/>
    </source>
</evidence>
<dbReference type="AlphaFoldDB" id="A0A7J9F795"/>
<organism evidence="1 2">
    <name type="scientific">Gossypium trilobum</name>
    <dbReference type="NCBI Taxonomy" id="34281"/>
    <lineage>
        <taxon>Eukaryota</taxon>
        <taxon>Viridiplantae</taxon>
        <taxon>Streptophyta</taxon>
        <taxon>Embryophyta</taxon>
        <taxon>Tracheophyta</taxon>
        <taxon>Spermatophyta</taxon>
        <taxon>Magnoliopsida</taxon>
        <taxon>eudicotyledons</taxon>
        <taxon>Gunneridae</taxon>
        <taxon>Pentapetalae</taxon>
        <taxon>rosids</taxon>
        <taxon>malvids</taxon>
        <taxon>Malvales</taxon>
        <taxon>Malvaceae</taxon>
        <taxon>Malvoideae</taxon>
        <taxon>Gossypium</taxon>
    </lineage>
</organism>
<sequence>MLQTWKLRNGQCKALSFVQALALPGMKLSTYNAYSVGLGPWVSLLTGGYGENSQVSGKVTFISILEEPSICHKLTGLCSLMFHDALVVNCEALLHGVIFDKYDNNLFHYMCIVNFSFCCELYVKMSIYGFLQEDIWCFGWQNSGVQSKDGKDMILLGGISLNSLF</sequence>
<protein>
    <submittedName>
        <fullName evidence="1">Uncharacterized protein</fullName>
    </submittedName>
</protein>
<accession>A0A7J9F795</accession>
<dbReference type="EMBL" id="JABEZW010000012">
    <property type="protein sequence ID" value="MBA0781173.1"/>
    <property type="molecule type" value="Genomic_DNA"/>
</dbReference>
<name>A0A7J9F795_9ROSI</name>
<comment type="caution">
    <text evidence="1">The sequence shown here is derived from an EMBL/GenBank/DDBJ whole genome shotgun (WGS) entry which is preliminary data.</text>
</comment>
<gene>
    <name evidence="1" type="ORF">Gotri_002124</name>
</gene>
<proteinExistence type="predicted"/>
<reference evidence="1 2" key="1">
    <citation type="journal article" date="2019" name="Genome Biol. Evol.">
        <title>Insights into the evolution of the New World diploid cottons (Gossypium, subgenus Houzingenia) based on genome sequencing.</title>
        <authorList>
            <person name="Grover C.E."/>
            <person name="Arick M.A. 2nd"/>
            <person name="Thrash A."/>
            <person name="Conover J.L."/>
            <person name="Sanders W.S."/>
            <person name="Peterson D.G."/>
            <person name="Frelichowski J.E."/>
            <person name="Scheffler J.A."/>
            <person name="Scheffler B.E."/>
            <person name="Wendel J.F."/>
        </authorList>
    </citation>
    <scope>NUCLEOTIDE SEQUENCE [LARGE SCALE GENOMIC DNA]</scope>
    <source>
        <strain evidence="1">8</strain>
        <tissue evidence="1">Leaf</tissue>
    </source>
</reference>
<dbReference type="Proteomes" id="UP000593568">
    <property type="component" value="Unassembled WGS sequence"/>
</dbReference>